<proteinExistence type="predicted"/>
<dbReference type="Pfam" id="PF08541">
    <property type="entry name" value="ACP_syn_III_C"/>
    <property type="match status" value="1"/>
</dbReference>
<dbReference type="Proteomes" id="UP000832034">
    <property type="component" value="Chromosome"/>
</dbReference>
<dbReference type="RefSeq" id="WP_019958941.1">
    <property type="nucleotide sequence ID" value="NZ_CP091512.1"/>
</dbReference>
<keyword evidence="6" id="KW-1185">Reference proteome</keyword>
<keyword evidence="1" id="KW-0808">Transferase</keyword>
<dbReference type="Gene3D" id="3.40.47.10">
    <property type="match status" value="1"/>
</dbReference>
<evidence type="ECO:0000313" key="6">
    <source>
        <dbReference type="Proteomes" id="UP000832034"/>
    </source>
</evidence>
<feature type="domain" description="Beta-ketoacyl-[acyl-carrier-protein] synthase III N-terminal" evidence="4">
    <location>
        <begin position="109"/>
        <end position="173"/>
    </location>
</feature>
<dbReference type="CDD" id="cd00830">
    <property type="entry name" value="KAS_III"/>
    <property type="match status" value="1"/>
</dbReference>
<gene>
    <name evidence="5" type="ORF">LVJ81_07145</name>
</gene>
<dbReference type="Pfam" id="PF08545">
    <property type="entry name" value="ACP_syn_III"/>
    <property type="match status" value="1"/>
</dbReference>
<dbReference type="InterPro" id="IPR013747">
    <property type="entry name" value="ACP_syn_III_C"/>
</dbReference>
<evidence type="ECO:0000313" key="5">
    <source>
        <dbReference type="EMBL" id="UOO91446.1"/>
    </source>
</evidence>
<dbReference type="PANTHER" id="PTHR34069:SF2">
    <property type="entry name" value="BETA-KETOACYL-[ACYL-CARRIER-PROTEIN] SYNTHASE III"/>
    <property type="match status" value="1"/>
</dbReference>
<name>A0ABY4E7X1_VITST</name>
<dbReference type="PANTHER" id="PTHR34069">
    <property type="entry name" value="3-OXOACYL-[ACYL-CARRIER-PROTEIN] SYNTHASE 3"/>
    <property type="match status" value="1"/>
</dbReference>
<evidence type="ECO:0000259" key="3">
    <source>
        <dbReference type="Pfam" id="PF08541"/>
    </source>
</evidence>
<dbReference type="InterPro" id="IPR013751">
    <property type="entry name" value="ACP_syn_III_N"/>
</dbReference>
<evidence type="ECO:0000256" key="2">
    <source>
        <dbReference type="ARBA" id="ARBA00023315"/>
    </source>
</evidence>
<evidence type="ECO:0000259" key="4">
    <source>
        <dbReference type="Pfam" id="PF08545"/>
    </source>
</evidence>
<protein>
    <submittedName>
        <fullName evidence="5">3-oxoacyl-ACP synthase</fullName>
    </submittedName>
</protein>
<evidence type="ECO:0000256" key="1">
    <source>
        <dbReference type="ARBA" id="ARBA00022679"/>
    </source>
</evidence>
<reference evidence="5" key="1">
    <citation type="submission" date="2021-12" db="EMBL/GenBank/DDBJ databases">
        <authorList>
            <person name="Veyrier F.J."/>
        </authorList>
    </citation>
    <scope>NUCLEOTIDE SEQUENCE</scope>
    <source>
        <strain evidence="5">SAG 1488-6</strain>
    </source>
</reference>
<sequence length="327" mass="35070">MKLPLSIIATGKALPSERLLSSDLDARLGLQTGTVAKKSGIQWRYFASAEQTQSQLAAEALQDACQHHGIDTNSIDLLICASAIPEQVLPNTASAVIQAAGLKNGLAAFDVNASCISFMTALFQAAALLQTKVYRRIAIVSAEIASRGLNWDDAESSFIFGDGAAAVIVEAGDGIAACVAQRLEVHPVGRTFCQIKAGGTQRNPRMGLLETDHYFQMQGKPVFKLASQLLPAFIHNLFSDLPYTFHEVDWVVPHQASHLSMEHLKNRLGLDSQKIIDIYATHGNQVAASMPMALHELYRSGKTQSGQKVLLIGTAAGFAMGGMVLSL</sequence>
<feature type="domain" description="Beta-ketoacyl-[acyl-carrier-protein] synthase III C-terminal" evidence="3">
    <location>
        <begin position="244"/>
        <end position="326"/>
    </location>
</feature>
<organism evidence="5 6">
    <name type="scientific">Vitreoscilla stercoraria</name>
    <dbReference type="NCBI Taxonomy" id="61"/>
    <lineage>
        <taxon>Bacteria</taxon>
        <taxon>Pseudomonadati</taxon>
        <taxon>Pseudomonadota</taxon>
        <taxon>Betaproteobacteria</taxon>
        <taxon>Neisseriales</taxon>
        <taxon>Neisseriaceae</taxon>
        <taxon>Vitreoscilla</taxon>
    </lineage>
</organism>
<dbReference type="EMBL" id="CP091512">
    <property type="protein sequence ID" value="UOO91446.1"/>
    <property type="molecule type" value="Genomic_DNA"/>
</dbReference>
<accession>A0ABY4E7X1</accession>
<dbReference type="InterPro" id="IPR016039">
    <property type="entry name" value="Thiolase-like"/>
</dbReference>
<reference evidence="5" key="2">
    <citation type="journal article" date="2022" name="Res Sq">
        <title>Evolution of multicellular longitudinally dividing oral cavity symbionts (Neisseriaceae).</title>
        <authorList>
            <person name="Nyongesa S."/>
            <person name="Weber P."/>
            <person name="Bernet E."/>
            <person name="Pullido F."/>
            <person name="Nieckarz M."/>
            <person name="Delaby M."/>
            <person name="Nieves C."/>
            <person name="Viehboeck T."/>
            <person name="Krause N."/>
            <person name="Rivera-Millot A."/>
            <person name="Nakamura A."/>
            <person name="Vischer N."/>
            <person name="VanNieuwenhze M."/>
            <person name="Brun Y."/>
            <person name="Cava F."/>
            <person name="Bulgheresi S."/>
            <person name="Veyrier F."/>
        </authorList>
    </citation>
    <scope>NUCLEOTIDE SEQUENCE</scope>
    <source>
        <strain evidence="5">SAG 1488-6</strain>
    </source>
</reference>
<keyword evidence="2" id="KW-0012">Acyltransferase</keyword>
<dbReference type="SUPFAM" id="SSF53901">
    <property type="entry name" value="Thiolase-like"/>
    <property type="match status" value="1"/>
</dbReference>